<keyword evidence="2" id="KW-1185">Reference proteome</keyword>
<evidence type="ECO:0000256" key="1">
    <source>
        <dbReference type="ARBA" id="ARBA00038085"/>
    </source>
</evidence>
<dbReference type="GeneID" id="111124557"/>
<dbReference type="Proteomes" id="UP000694844">
    <property type="component" value="Chromosome 3"/>
</dbReference>
<sequence length="194" mass="22258">MHFQITRSWNGTNIDHPPVQLTFEAVNDGLEMRVTAPFFNDPGNPGGEPGQPFQNLWEYEVAEAFFLNDDNQYLEVELCPHGQHIVLLLKGYRQPFADLLPLKYSSSIVNDTWEGKGTIPSSYFPPKVSKFNAYAIHGSGPSRKYEALFPSPEGSHSEPDFHRLECFQRVDFQSLLPQNWSPEYRSKEWHSVLK</sequence>
<dbReference type="OrthoDB" id="10056816at2759"/>
<evidence type="ECO:0000313" key="3">
    <source>
        <dbReference type="RefSeq" id="XP_022323229.1"/>
    </source>
</evidence>
<organism evidence="2 3">
    <name type="scientific">Crassostrea virginica</name>
    <name type="common">Eastern oyster</name>
    <dbReference type="NCBI Taxonomy" id="6565"/>
    <lineage>
        <taxon>Eukaryota</taxon>
        <taxon>Metazoa</taxon>
        <taxon>Spiralia</taxon>
        <taxon>Lophotrochozoa</taxon>
        <taxon>Mollusca</taxon>
        <taxon>Bivalvia</taxon>
        <taxon>Autobranchia</taxon>
        <taxon>Pteriomorphia</taxon>
        <taxon>Ostreida</taxon>
        <taxon>Ostreoidea</taxon>
        <taxon>Ostreidae</taxon>
        <taxon>Crassostrea</taxon>
    </lineage>
</organism>
<gene>
    <name evidence="3" type="primary">LOC111124557</name>
</gene>
<accession>A0A8B8D6Q8</accession>
<comment type="similarity">
    <text evidence="1">Belongs to the UPF0462 family.</text>
</comment>
<dbReference type="KEGG" id="cvn:111124557"/>
<reference evidence="3" key="1">
    <citation type="submission" date="2025-08" db="UniProtKB">
        <authorList>
            <consortium name="RefSeq"/>
        </authorList>
    </citation>
    <scope>IDENTIFICATION</scope>
    <source>
        <tissue evidence="3">Whole sample</tissue>
    </source>
</reference>
<dbReference type="Gene3D" id="2.60.40.1190">
    <property type="match status" value="1"/>
</dbReference>
<protein>
    <submittedName>
        <fullName evidence="3">UPF0462 protein C4orf33 homolog</fullName>
    </submittedName>
</protein>
<dbReference type="RefSeq" id="XP_022323229.1">
    <property type="nucleotide sequence ID" value="XM_022467521.1"/>
</dbReference>
<dbReference type="PANTHER" id="PTHR31475">
    <property type="entry name" value="UPF0462 PROTEIN"/>
    <property type="match status" value="1"/>
</dbReference>
<dbReference type="PANTHER" id="PTHR31475:SF5">
    <property type="entry name" value="UPF0462 PROTEIN C4ORF33 HOMOLOG"/>
    <property type="match status" value="1"/>
</dbReference>
<dbReference type="AlphaFoldDB" id="A0A8B8D6Q8"/>
<proteinExistence type="inferred from homology"/>
<evidence type="ECO:0000313" key="2">
    <source>
        <dbReference type="Proteomes" id="UP000694844"/>
    </source>
</evidence>
<name>A0A8B8D6Q8_CRAVI</name>